<feature type="active site" description="Proton donor" evidence="8">
    <location>
        <position position="81"/>
    </location>
</feature>
<keyword evidence="11" id="KW-1185">Reference proteome</keyword>
<dbReference type="HAMAP" id="MF_00197">
    <property type="entry name" value="DAP_epimerase"/>
    <property type="match status" value="1"/>
</dbReference>
<evidence type="ECO:0000256" key="1">
    <source>
        <dbReference type="ARBA" id="ARBA00005196"/>
    </source>
</evidence>
<dbReference type="eggNOG" id="COG0253">
    <property type="taxonomic scope" value="Bacteria"/>
</dbReference>
<reference evidence="10 11" key="1">
    <citation type="journal article" date="2010" name="J. Bacteriol.">
        <title>Complete genome sequence of the thermophilic, obligately chemolithoautotrophic hydrogen-oxidizing bacterium Hydrogenobacter thermophilus TK-6.</title>
        <authorList>
            <person name="Arai H."/>
            <person name="Kanbe H."/>
            <person name="Ishii M."/>
            <person name="Igarashi Y."/>
        </authorList>
    </citation>
    <scope>NUCLEOTIDE SEQUENCE [LARGE SCALE GENOMIC DNA]</scope>
    <source>
        <strain evidence="11">DSM 6534 / IAM 12695 / TK-6 [Tokyo]</strain>
    </source>
</reference>
<dbReference type="OrthoDB" id="9805408at2"/>
<dbReference type="InterPro" id="IPR018510">
    <property type="entry name" value="DAP_epimerase_AS"/>
</dbReference>
<dbReference type="GO" id="GO:0009089">
    <property type="term" value="P:lysine biosynthetic process via diaminopimelate"/>
    <property type="evidence" value="ECO:0007669"/>
    <property type="project" value="UniProtKB-UniRule"/>
</dbReference>
<dbReference type="PANTHER" id="PTHR31689">
    <property type="entry name" value="DIAMINOPIMELATE EPIMERASE, CHLOROPLASTIC"/>
    <property type="match status" value="1"/>
</dbReference>
<dbReference type="PATRIC" id="fig|608538.5.peg.1792"/>
<dbReference type="RefSeq" id="WP_012964400.1">
    <property type="nucleotide sequence ID" value="NC_013799.1"/>
</dbReference>
<name>D3DK68_HYDTT</name>
<dbReference type="KEGG" id="hte:Hydth_1758"/>
<dbReference type="GO" id="GO:0008837">
    <property type="term" value="F:diaminopimelate epimerase activity"/>
    <property type="evidence" value="ECO:0007669"/>
    <property type="project" value="UniProtKB-UniRule"/>
</dbReference>
<feature type="binding site" evidence="8">
    <location>
        <position position="11"/>
    </location>
    <ligand>
        <name>substrate</name>
    </ligand>
</feature>
<dbReference type="Gene3D" id="3.10.310.10">
    <property type="entry name" value="Diaminopimelate Epimerase, Chain A, domain 1"/>
    <property type="match status" value="2"/>
</dbReference>
<proteinExistence type="inferred from homology"/>
<dbReference type="Proteomes" id="UP000002574">
    <property type="component" value="Chromosome"/>
</dbReference>
<dbReference type="Pfam" id="PF01678">
    <property type="entry name" value="DAP_epimerase"/>
    <property type="match status" value="2"/>
</dbReference>
<evidence type="ECO:0000256" key="3">
    <source>
        <dbReference type="ARBA" id="ARBA00013080"/>
    </source>
</evidence>
<evidence type="ECO:0000256" key="6">
    <source>
        <dbReference type="ARBA" id="ARBA00023235"/>
    </source>
</evidence>
<feature type="binding site" evidence="8">
    <location>
        <position position="187"/>
    </location>
    <ligand>
        <name>substrate</name>
    </ligand>
</feature>
<evidence type="ECO:0000313" key="11">
    <source>
        <dbReference type="Proteomes" id="UP000002574"/>
    </source>
</evidence>
<comment type="similarity">
    <text evidence="2 8">Belongs to the diaminopimelate epimerase family.</text>
</comment>
<dbReference type="EMBL" id="AP011112">
    <property type="protein sequence ID" value="BAI70220.1"/>
    <property type="molecule type" value="Genomic_DNA"/>
</dbReference>
<feature type="site" description="Could be important to modulate the pK values of the two catalytic cysteine residues" evidence="8">
    <location>
        <position position="205"/>
    </location>
</feature>
<dbReference type="EC" id="5.1.1.7" evidence="3 8"/>
<feature type="binding site" evidence="8">
    <location>
        <begin position="205"/>
        <end position="206"/>
    </location>
    <ligand>
        <name>substrate</name>
    </ligand>
</feature>
<accession>D3DK68</accession>
<dbReference type="NCBIfam" id="TIGR00652">
    <property type="entry name" value="DapF"/>
    <property type="match status" value="1"/>
</dbReference>
<sequence>MRFVKLHGSGNDFVVFDNREGEVYQFIKSVNITLKDFVIKVCAPHTGVGADGVILIEHPDDPQNDFKWQFFNSDGSVAGMCGNGSRCAVRFAYENGIAGEYVRFETLVGVIQAQVLEEGKRVKVLLTEPHSYREMQIKVNGTEISGSFINTGVPHFVMLVDDLENFDVFTYGRAIRFHEAFSPGGTNVNFVKTLSDGSISVRTYERGVENETLACGTGATASAIVAYQKGLVKKKPVEVKTRGGETLRIDFDSQLKKVFLEGSVYKVFDGFLHKEALYY</sequence>
<dbReference type="GO" id="GO:0005829">
    <property type="term" value="C:cytosol"/>
    <property type="evidence" value="ECO:0007669"/>
    <property type="project" value="TreeGrafter"/>
</dbReference>
<dbReference type="PANTHER" id="PTHR31689:SF0">
    <property type="entry name" value="DIAMINOPIMELATE EPIMERASE"/>
    <property type="match status" value="1"/>
</dbReference>
<evidence type="ECO:0000256" key="7">
    <source>
        <dbReference type="ARBA" id="ARBA00051712"/>
    </source>
</evidence>
<comment type="subunit">
    <text evidence="8">Homodimer.</text>
</comment>
<evidence type="ECO:0000256" key="4">
    <source>
        <dbReference type="ARBA" id="ARBA00022605"/>
    </source>
</evidence>
<keyword evidence="8" id="KW-0963">Cytoplasm</keyword>
<comment type="subcellular location">
    <subcellularLocation>
        <location evidence="8">Cytoplasm</location>
    </subcellularLocation>
</comment>
<comment type="catalytic activity">
    <reaction evidence="7 8">
        <text>(2S,6S)-2,6-diaminopimelate = meso-2,6-diaminopimelate</text>
        <dbReference type="Rhea" id="RHEA:15393"/>
        <dbReference type="ChEBI" id="CHEBI:57609"/>
        <dbReference type="ChEBI" id="CHEBI:57791"/>
        <dbReference type="EC" id="5.1.1.7"/>
    </reaction>
</comment>
<feature type="active site" description="Proton acceptor" evidence="8">
    <location>
        <position position="215"/>
    </location>
</feature>
<protein>
    <recommendedName>
        <fullName evidence="3 8">Diaminopimelate epimerase</fullName>
        <shortName evidence="8">DAP epimerase</shortName>
        <ecNumber evidence="3 8">5.1.1.7</ecNumber>
    </recommendedName>
    <alternativeName>
        <fullName evidence="8">PLP-independent amino acid racemase</fullName>
    </alternativeName>
</protein>
<evidence type="ECO:0000256" key="2">
    <source>
        <dbReference type="ARBA" id="ARBA00010219"/>
    </source>
</evidence>
<feature type="active site" evidence="9">
    <location>
        <position position="81"/>
    </location>
</feature>
<gene>
    <name evidence="8 10" type="primary">dapF</name>
    <name evidence="10" type="ordered locus">HTH_1776</name>
</gene>
<comment type="pathway">
    <text evidence="1 8">Amino-acid biosynthesis; L-lysine biosynthesis via DAP pathway; DL-2,6-diaminopimelate from LL-2,6-diaminopimelate: step 1/1.</text>
</comment>
<feature type="binding site" evidence="8">
    <location>
        <position position="72"/>
    </location>
    <ligand>
        <name>substrate</name>
    </ligand>
</feature>
<dbReference type="UniPathway" id="UPA00034">
    <property type="reaction ID" value="UER00025"/>
</dbReference>
<keyword evidence="4 8" id="KW-0028">Amino-acid biosynthesis</keyword>
<dbReference type="InterPro" id="IPR001653">
    <property type="entry name" value="DAP_epimerase_DapF"/>
</dbReference>
<feature type="binding site" evidence="8">
    <location>
        <begin position="216"/>
        <end position="217"/>
    </location>
    <ligand>
        <name>substrate</name>
    </ligand>
</feature>
<organism evidence="10 11">
    <name type="scientific">Hydrogenobacter thermophilus (strain DSM 6534 / IAM 12695 / TK-6)</name>
    <dbReference type="NCBI Taxonomy" id="608538"/>
    <lineage>
        <taxon>Bacteria</taxon>
        <taxon>Pseudomonadati</taxon>
        <taxon>Aquificota</taxon>
        <taxon>Aquificia</taxon>
        <taxon>Aquificales</taxon>
        <taxon>Aquificaceae</taxon>
        <taxon>Hydrogenobacter</taxon>
    </lineage>
</organism>
<evidence type="ECO:0000256" key="5">
    <source>
        <dbReference type="ARBA" id="ARBA00023154"/>
    </source>
</evidence>
<evidence type="ECO:0000256" key="9">
    <source>
        <dbReference type="PROSITE-ProRule" id="PRU10125"/>
    </source>
</evidence>
<keyword evidence="5 8" id="KW-0457">Lysine biosynthesis</keyword>
<comment type="caution">
    <text evidence="8">Lacks conserved residue(s) required for the propagation of feature annotation.</text>
</comment>
<dbReference type="SUPFAM" id="SSF54506">
    <property type="entry name" value="Diaminopimelate epimerase-like"/>
    <property type="match status" value="2"/>
</dbReference>
<feature type="binding site" evidence="8">
    <location>
        <begin position="82"/>
        <end position="83"/>
    </location>
    <ligand>
        <name>substrate</name>
    </ligand>
</feature>
<dbReference type="KEGG" id="hth:HTH_1776"/>
<dbReference type="PROSITE" id="PS01326">
    <property type="entry name" value="DAP_EPIMERASE"/>
    <property type="match status" value="1"/>
</dbReference>
<keyword evidence="6 8" id="KW-0413">Isomerase</keyword>
<dbReference type="AlphaFoldDB" id="D3DK68"/>
<dbReference type="STRING" id="608538.HTH_1776"/>
<evidence type="ECO:0000313" key="10">
    <source>
        <dbReference type="EMBL" id="BAI70220.1"/>
    </source>
</evidence>
<evidence type="ECO:0000256" key="8">
    <source>
        <dbReference type="HAMAP-Rule" id="MF_00197"/>
    </source>
</evidence>
<comment type="function">
    <text evidence="8">Catalyzes the stereoinversion of LL-2,6-diaminopimelate (L,L-DAP) to meso-diaminopimelate (meso-DAP), a precursor of L-lysine and an essential component of the bacterial peptidoglycan.</text>
</comment>
<feature type="site" description="Could be important to modulate the pK values of the two catalytic cysteine residues" evidence="8">
    <location>
        <position position="155"/>
    </location>
</feature>